<evidence type="ECO:0000256" key="3">
    <source>
        <dbReference type="ARBA" id="ARBA00022454"/>
    </source>
</evidence>
<dbReference type="Proteomes" id="UP001345013">
    <property type="component" value="Unassembled WGS sequence"/>
</dbReference>
<feature type="region of interest" description="Disordered" evidence="10">
    <location>
        <begin position="106"/>
        <end position="142"/>
    </location>
</feature>
<dbReference type="EMBL" id="JAVRRG010000085">
    <property type="protein sequence ID" value="KAK5087667.1"/>
    <property type="molecule type" value="Genomic_DNA"/>
</dbReference>
<evidence type="ECO:0000259" key="12">
    <source>
        <dbReference type="Pfam" id="PF07558"/>
    </source>
</evidence>
<feature type="compositionally biased region" description="Polar residues" evidence="10">
    <location>
        <begin position="523"/>
        <end position="534"/>
    </location>
</feature>
<evidence type="ECO:0000256" key="8">
    <source>
        <dbReference type="ARBA" id="ARBA00023328"/>
    </source>
</evidence>
<feature type="coiled-coil region" evidence="9">
    <location>
        <begin position="40"/>
        <end position="84"/>
    </location>
</feature>
<evidence type="ECO:0000256" key="6">
    <source>
        <dbReference type="ARBA" id="ARBA00023054"/>
    </source>
</evidence>
<reference evidence="13 14" key="1">
    <citation type="submission" date="2023-08" db="EMBL/GenBank/DDBJ databases">
        <title>Black Yeasts Isolated from many extreme environments.</title>
        <authorList>
            <person name="Coleine C."/>
            <person name="Stajich J.E."/>
            <person name="Selbmann L."/>
        </authorList>
    </citation>
    <scope>NUCLEOTIDE SEQUENCE [LARGE SCALE GENOMIC DNA]</scope>
    <source>
        <strain evidence="13 14">CCFEE 5885</strain>
    </source>
</reference>
<feature type="compositionally biased region" description="Basic and acidic residues" evidence="10">
    <location>
        <begin position="536"/>
        <end position="547"/>
    </location>
</feature>
<feature type="compositionally biased region" description="Polar residues" evidence="10">
    <location>
        <begin position="639"/>
        <end position="649"/>
    </location>
</feature>
<feature type="compositionally biased region" description="Low complexity" evidence="10">
    <location>
        <begin position="434"/>
        <end position="445"/>
    </location>
</feature>
<feature type="region of interest" description="Disordered" evidence="10">
    <location>
        <begin position="503"/>
        <end position="734"/>
    </location>
</feature>
<feature type="compositionally biased region" description="Low complexity" evidence="10">
    <location>
        <begin position="628"/>
        <end position="638"/>
    </location>
</feature>
<protein>
    <recommendedName>
        <fullName evidence="15">Shugoshin</fullName>
    </recommendedName>
</protein>
<gene>
    <name evidence="13" type="ORF">LTR24_006537</name>
</gene>
<keyword evidence="4" id="KW-0132">Cell division</keyword>
<dbReference type="Pfam" id="PF07558">
    <property type="entry name" value="Shugoshin_N"/>
    <property type="match status" value="1"/>
</dbReference>
<feature type="domain" description="Shugoshin C-terminal" evidence="11">
    <location>
        <begin position="465"/>
        <end position="488"/>
    </location>
</feature>
<keyword evidence="8" id="KW-0137">Centromere</keyword>
<evidence type="ECO:0000256" key="1">
    <source>
        <dbReference type="ARBA" id="ARBA00004584"/>
    </source>
</evidence>
<proteinExistence type="inferred from homology"/>
<sequence>MARLNEVPAPAPETLEAVKRRFIRQNREIARVNSGQSIRIRNLETEISRLLAENIALRGEAIHAKAEAEKRKRLNREVVHIKEQLEEKLSGVNELLGELGALPEKVARRSSQRRRKDGFVSDLVKSAEDRDPRHRQTLLEQEGRLPAILEDKYYPRRTLDPNEVQALKNDAQDDATESPELGPPPVAHFDEAEAVTFNARRSPRRTSTELIEESEKASRPSTVGIENRRKRRISTLLQSSDLDGTAMLETEVAKAVEEEEPVKKVVQTQPRSILRTGAKRKLEVSELEDTSRVSTELDDFIFQRRAAIPTATTKPSRFSRPPHRDNQENTDTMDSHSPERLGQPTRSILAPKSTNSPAKRRVGASSRQSDAQKDEDKVVKPERRIVSRVRARPMITEAPPPTGPTAEDAGDLDHREQAHMPPKTPAADLDNMMSPTSTEPSTTHQPPKEMAFTHSVEDVLNGSIGRNSRRVRAAVSYAEPNLRDKMRRPGKALVSAVEGISKSQNDIDMSRAGSTGVDVGSESVRQVQETNGSARTGEDPRATEGKELSGWPAVESAGEGKSEPASPLRDKVAHEAHNIDRNEDYLSKAVSRLSVFDPPSSSPAAAEQEDTAIDTTRIDRETSRSRRQSFQPSSMQQSTIEGRSSSSTVRMRRPNSVSEVKIPIEADANQSKTTAHVKRSASVSTLPNVDRPSSRATSRARLAAAATTSTSDAEDQEGQRNRGGALSRRRSMMV</sequence>
<dbReference type="Pfam" id="PF07557">
    <property type="entry name" value="Shugoshin_C"/>
    <property type="match status" value="1"/>
</dbReference>
<evidence type="ECO:0000256" key="10">
    <source>
        <dbReference type="SAM" id="MobiDB-lite"/>
    </source>
</evidence>
<comment type="caution">
    <text evidence="13">The sequence shown here is derived from an EMBL/GenBank/DDBJ whole genome shotgun (WGS) entry which is preliminary data.</text>
</comment>
<keyword evidence="6 9" id="KW-0175">Coiled coil</keyword>
<accession>A0ABR0K5R3</accession>
<organism evidence="13 14">
    <name type="scientific">Lithohypha guttulata</name>
    <dbReference type="NCBI Taxonomy" id="1690604"/>
    <lineage>
        <taxon>Eukaryota</taxon>
        <taxon>Fungi</taxon>
        <taxon>Dikarya</taxon>
        <taxon>Ascomycota</taxon>
        <taxon>Pezizomycotina</taxon>
        <taxon>Eurotiomycetes</taxon>
        <taxon>Chaetothyriomycetidae</taxon>
        <taxon>Chaetothyriales</taxon>
        <taxon>Trichomeriaceae</taxon>
        <taxon>Lithohypha</taxon>
    </lineage>
</organism>
<feature type="compositionally biased region" description="Basic and acidic residues" evidence="10">
    <location>
        <begin position="370"/>
        <end position="385"/>
    </location>
</feature>
<evidence type="ECO:0000259" key="11">
    <source>
        <dbReference type="Pfam" id="PF07557"/>
    </source>
</evidence>
<evidence type="ECO:0000256" key="2">
    <source>
        <dbReference type="ARBA" id="ARBA00010845"/>
    </source>
</evidence>
<evidence type="ECO:0000256" key="7">
    <source>
        <dbReference type="ARBA" id="ARBA00023306"/>
    </source>
</evidence>
<feature type="domain" description="Shugoshin N-terminal coiled-coil" evidence="12">
    <location>
        <begin position="18"/>
        <end position="62"/>
    </location>
</feature>
<feature type="region of interest" description="Disordered" evidence="10">
    <location>
        <begin position="200"/>
        <end position="224"/>
    </location>
</feature>
<keyword evidence="7" id="KW-0131">Cell cycle</keyword>
<evidence type="ECO:0000313" key="14">
    <source>
        <dbReference type="Proteomes" id="UP001345013"/>
    </source>
</evidence>
<dbReference type="InterPro" id="IPR011516">
    <property type="entry name" value="Shugoshin_N"/>
</dbReference>
<feature type="compositionally biased region" description="Basic and acidic residues" evidence="10">
    <location>
        <begin position="322"/>
        <end position="339"/>
    </location>
</feature>
<evidence type="ECO:0008006" key="15">
    <source>
        <dbReference type="Google" id="ProtNLM"/>
    </source>
</evidence>
<feature type="compositionally biased region" description="Basic and acidic residues" evidence="10">
    <location>
        <begin position="125"/>
        <end position="134"/>
    </location>
</feature>
<evidence type="ECO:0000313" key="13">
    <source>
        <dbReference type="EMBL" id="KAK5087667.1"/>
    </source>
</evidence>
<name>A0ABR0K5R3_9EURO</name>
<feature type="compositionally biased region" description="Low complexity" evidence="10">
    <location>
        <begin position="694"/>
        <end position="711"/>
    </location>
</feature>
<keyword evidence="14" id="KW-1185">Reference proteome</keyword>
<comment type="subcellular location">
    <subcellularLocation>
        <location evidence="1">Chromosome</location>
        <location evidence="1">Centromere</location>
    </subcellularLocation>
</comment>
<dbReference type="InterPro" id="IPR011515">
    <property type="entry name" value="Shugoshin_C"/>
</dbReference>
<evidence type="ECO:0000256" key="4">
    <source>
        <dbReference type="ARBA" id="ARBA00022618"/>
    </source>
</evidence>
<evidence type="ECO:0000256" key="5">
    <source>
        <dbReference type="ARBA" id="ARBA00022829"/>
    </source>
</evidence>
<keyword evidence="3" id="KW-0158">Chromosome</keyword>
<feature type="region of interest" description="Disordered" evidence="10">
    <location>
        <begin position="311"/>
        <end position="448"/>
    </location>
</feature>
<evidence type="ECO:0000256" key="9">
    <source>
        <dbReference type="SAM" id="Coils"/>
    </source>
</evidence>
<comment type="similarity">
    <text evidence="2">Belongs to the shugoshin family.</text>
</comment>
<feature type="compositionally biased region" description="Basic and acidic residues" evidence="10">
    <location>
        <begin position="558"/>
        <end position="586"/>
    </location>
</feature>
<keyword evidence="5" id="KW-0159">Chromosome partition</keyword>